<dbReference type="EMBL" id="JBBNAF010000011">
    <property type="protein sequence ID" value="KAK9097952.1"/>
    <property type="molecule type" value="Genomic_DNA"/>
</dbReference>
<sequence length="50" mass="5517">MLFGDGRVRTLLVGAKTFWATLSDCPLHGQGPTSTFDFDILLAFGKRETE</sequence>
<evidence type="ECO:0000313" key="1">
    <source>
        <dbReference type="EMBL" id="KAK9097952.1"/>
    </source>
</evidence>
<dbReference type="Proteomes" id="UP001420932">
    <property type="component" value="Unassembled WGS sequence"/>
</dbReference>
<protein>
    <submittedName>
        <fullName evidence="1">Uncharacterized protein</fullName>
    </submittedName>
</protein>
<dbReference type="AlphaFoldDB" id="A0AAP0EW60"/>
<evidence type="ECO:0000313" key="2">
    <source>
        <dbReference type="Proteomes" id="UP001420932"/>
    </source>
</evidence>
<keyword evidence="2" id="KW-1185">Reference proteome</keyword>
<organism evidence="1 2">
    <name type="scientific">Stephania yunnanensis</name>
    <dbReference type="NCBI Taxonomy" id="152371"/>
    <lineage>
        <taxon>Eukaryota</taxon>
        <taxon>Viridiplantae</taxon>
        <taxon>Streptophyta</taxon>
        <taxon>Embryophyta</taxon>
        <taxon>Tracheophyta</taxon>
        <taxon>Spermatophyta</taxon>
        <taxon>Magnoliopsida</taxon>
        <taxon>Ranunculales</taxon>
        <taxon>Menispermaceae</taxon>
        <taxon>Menispermoideae</taxon>
        <taxon>Cissampelideae</taxon>
        <taxon>Stephania</taxon>
    </lineage>
</organism>
<gene>
    <name evidence="1" type="ORF">Syun_024997</name>
</gene>
<accession>A0AAP0EW60</accession>
<proteinExistence type="predicted"/>
<reference evidence="1 2" key="1">
    <citation type="submission" date="2024-01" db="EMBL/GenBank/DDBJ databases">
        <title>Genome assemblies of Stephania.</title>
        <authorList>
            <person name="Yang L."/>
        </authorList>
    </citation>
    <scope>NUCLEOTIDE SEQUENCE [LARGE SCALE GENOMIC DNA]</scope>
    <source>
        <strain evidence="1">YNDBR</strain>
        <tissue evidence="1">Leaf</tissue>
    </source>
</reference>
<name>A0AAP0EW60_9MAGN</name>
<comment type="caution">
    <text evidence="1">The sequence shown here is derived from an EMBL/GenBank/DDBJ whole genome shotgun (WGS) entry which is preliminary data.</text>
</comment>